<evidence type="ECO:0000313" key="3">
    <source>
        <dbReference type="Proteomes" id="UP000241808"/>
    </source>
</evidence>
<protein>
    <recommendedName>
        <fullName evidence="4">Transmembrane anchor protein</fullName>
    </recommendedName>
</protein>
<gene>
    <name evidence="2" type="ORF">C8P69_1213</name>
</gene>
<proteinExistence type="predicted"/>
<dbReference type="AlphaFoldDB" id="A0A2T4YWQ1"/>
<keyword evidence="1" id="KW-0812">Transmembrane</keyword>
<evidence type="ECO:0008006" key="4">
    <source>
        <dbReference type="Google" id="ProtNLM"/>
    </source>
</evidence>
<dbReference type="RefSeq" id="WP_108179564.1">
    <property type="nucleotide sequence ID" value="NZ_PZZL01000021.1"/>
</dbReference>
<feature type="transmembrane region" description="Helical" evidence="1">
    <location>
        <begin position="21"/>
        <end position="38"/>
    </location>
</feature>
<dbReference type="EMBL" id="PZZL01000021">
    <property type="protein sequence ID" value="PTM49050.1"/>
    <property type="molecule type" value="Genomic_DNA"/>
</dbReference>
<organism evidence="2 3">
    <name type="scientific">Phreatobacter oligotrophus</name>
    <dbReference type="NCBI Taxonomy" id="1122261"/>
    <lineage>
        <taxon>Bacteria</taxon>
        <taxon>Pseudomonadati</taxon>
        <taxon>Pseudomonadota</taxon>
        <taxon>Alphaproteobacteria</taxon>
        <taxon>Hyphomicrobiales</taxon>
        <taxon>Phreatobacteraceae</taxon>
        <taxon>Phreatobacter</taxon>
    </lineage>
</organism>
<keyword evidence="1" id="KW-0472">Membrane</keyword>
<accession>A0A2T4YWQ1</accession>
<comment type="caution">
    <text evidence="2">The sequence shown here is derived from an EMBL/GenBank/DDBJ whole genome shotgun (WGS) entry which is preliminary data.</text>
</comment>
<reference evidence="2 3" key="1">
    <citation type="submission" date="2018-04" db="EMBL/GenBank/DDBJ databases">
        <title>Genomic Encyclopedia of Archaeal and Bacterial Type Strains, Phase II (KMG-II): from individual species to whole genera.</title>
        <authorList>
            <person name="Goeker M."/>
        </authorList>
    </citation>
    <scope>NUCLEOTIDE SEQUENCE [LARGE SCALE GENOMIC DNA]</scope>
    <source>
        <strain evidence="2 3">DSM 25521</strain>
    </source>
</reference>
<keyword evidence="1" id="KW-1133">Transmembrane helix</keyword>
<evidence type="ECO:0000256" key="1">
    <source>
        <dbReference type="SAM" id="Phobius"/>
    </source>
</evidence>
<evidence type="ECO:0000313" key="2">
    <source>
        <dbReference type="EMBL" id="PTM49050.1"/>
    </source>
</evidence>
<dbReference type="Proteomes" id="UP000241808">
    <property type="component" value="Unassembled WGS sequence"/>
</dbReference>
<name>A0A2T4YWQ1_9HYPH</name>
<keyword evidence="3" id="KW-1185">Reference proteome</keyword>
<sequence length="210" mass="22488">MYNSDMPSREELPTTAQLLKSTAIAAVAATAILVTIVLPSEYAVDPTGIGRTLGLTQMGEIKMQLAREAADDRSRDTAPAPAPRSSIGGFILASIIGTAHAQTAERTDETVIPLKPGEGVEWKMTAPNGTAIRYSWRSEGGPINYDMHGTRAGGGRETSYKTARGVAFDEGVLTAGFDGSHGWFFRNRTSQPVTVTLRTTGAYTNLRPMR</sequence>
<dbReference type="OrthoDB" id="952847at2"/>